<dbReference type="SUPFAM" id="SSF56672">
    <property type="entry name" value="DNA/RNA polymerases"/>
    <property type="match status" value="1"/>
</dbReference>
<evidence type="ECO:0000313" key="3">
    <source>
        <dbReference type="EMBL" id="KAB0798122.1"/>
    </source>
</evidence>
<evidence type="ECO:0000313" key="4">
    <source>
        <dbReference type="Proteomes" id="UP000327044"/>
    </source>
</evidence>
<dbReference type="InterPro" id="IPR008042">
    <property type="entry name" value="Retrotrans_Pao"/>
</dbReference>
<keyword evidence="1" id="KW-0175">Coiled coil</keyword>
<dbReference type="InParanoid" id="A0A5N4AKR3"/>
<accession>A0A5N4AKR3</accession>
<sequence length="1279" mass="147766">MPLEESMELLKSLKNKRRNLKSSLTRFHTYVSEFTESPDIFELKSRLGKAEHFLNDFENVQSQIECLEDTDETAQSEEFENSFFKVLAKARNIIENYRPANDTIISNTQSNSNFNVKLPTMHLPEFDGSYDKWMGFCDTFDALVNKNDSLTQVQRFYYLKSALKGEAAHLLNSLEVTESNYEIAWELLRERYENKKLIISTHVKHIFELPCVIKDNHKSLRSLIDNFNKHLRSLTNLKLPTDKWDILLIYILTNKLDSTTKHEWEKISVNNAELPTLSELSKFLVERCHILEKMSGDSGLSQLLNKKGSSSSHLATSTLSAANCYYCKRDHQLFRCPEFLKLSVQNRWVEIKKLKLCANCFRPNHFNTECRSSYCRKCNRNHNTVLHNSSFERINSENSNNKALAERNPNSPQPSSQTHLAAITTSNNSIITAHSYFQNHHVILSTATIHIRGARGKLISCRALLDSGSQSNFITSELLEKLDLQGSKISIRVSGVDKSITNVNRQVTTEISSIHNVFKRELSFLVLRDITGNVPINDIDISTIKIPNGIKLADQSFNVSGKIDVLLGAGVFWNLLCIGQIKLDHHNAIFQKTTLGWVFAGAFLNTDFKQEINSLHSATQDVQEQLENFWRIEECETKRNFTKEELYCEQHFITNFKRDFTGRFEVRLPMRDENFDFKNSIDNATRRFISLEKRFARDPEFKRDYQTFIHEYESLGHMSEVKPELHGNSQRSIFYLPHHGVIKNSSTTTKLRVVFDASCKSSSGHSLNEKLCVGPHIQDDLFSIIIRFRKHNIIYTADIAKMYRQINVADDQRDLQRIVWRNFDYEPLKHYRLNTITYGTAPASFLAMRCLQQLGNENMQKSPKASSVILNDFYMDDLITGTDTIQDAIKTKNEVNAILEGAGFQLRQWTSNHKVILNQSDVKRNVDQYYISDDKETKTLGLMWDTCKDTIGYSLSNVINEKITKRTILSMTAKIYDPLGLLGPVTIKIKIILQRLWQERLGWDESVPFHIYTEWNRILSNLKEIENIRLPRQVTIENYSKLELHGFCDASEAAYACCIYIRSSDKEGNIKSRLLCAKSRVAPLKAMTIPRLELSAAVLLSNLMYKVINSFNAKFERVCYWSDSMISLSWIKSNSMNFQVFVANRIAEIQKFSNPLDWYHVKSGDNPADIISRGLNPEMLVNNTFWWEGPIWLKGTTYNIETITKINELPETRKNNYKILAFTNMNDEFHFFKRYSNITKLQRVLAYSLRFINNISTHKNNKIAGELTVYPKLITPCKK</sequence>
<keyword evidence="4" id="KW-1185">Reference proteome</keyword>
<gene>
    <name evidence="2" type="ORF">PPYR_08900</name>
    <name evidence="3" type="ORF">PPYR_09115</name>
</gene>
<comment type="caution">
    <text evidence="2">The sequence shown here is derived from an EMBL/GenBank/DDBJ whole genome shotgun (WGS) entry which is preliminary data.</text>
</comment>
<dbReference type="PANTHER" id="PTHR47331">
    <property type="entry name" value="PHD-TYPE DOMAIN-CONTAINING PROTEIN"/>
    <property type="match status" value="1"/>
</dbReference>
<evidence type="ECO:0000313" key="2">
    <source>
        <dbReference type="EMBL" id="KAB0797907.1"/>
    </source>
</evidence>
<feature type="coiled-coil region" evidence="1">
    <location>
        <begin position="50"/>
        <end position="77"/>
    </location>
</feature>
<dbReference type="Pfam" id="PF05380">
    <property type="entry name" value="Peptidase_A17"/>
    <property type="match status" value="1"/>
</dbReference>
<dbReference type="CDD" id="cd01644">
    <property type="entry name" value="RT_pepA17"/>
    <property type="match status" value="1"/>
</dbReference>
<organism evidence="2 4">
    <name type="scientific">Photinus pyralis</name>
    <name type="common">Common eastern firefly</name>
    <name type="synonym">Lampyris pyralis</name>
    <dbReference type="NCBI Taxonomy" id="7054"/>
    <lineage>
        <taxon>Eukaryota</taxon>
        <taxon>Metazoa</taxon>
        <taxon>Ecdysozoa</taxon>
        <taxon>Arthropoda</taxon>
        <taxon>Hexapoda</taxon>
        <taxon>Insecta</taxon>
        <taxon>Pterygota</taxon>
        <taxon>Neoptera</taxon>
        <taxon>Endopterygota</taxon>
        <taxon>Coleoptera</taxon>
        <taxon>Polyphaga</taxon>
        <taxon>Elateriformia</taxon>
        <taxon>Elateroidea</taxon>
        <taxon>Lampyridae</taxon>
        <taxon>Lampyrinae</taxon>
        <taxon>Photinus</taxon>
    </lineage>
</organism>
<dbReference type="Proteomes" id="UP000327044">
    <property type="component" value="Unassembled WGS sequence"/>
</dbReference>
<dbReference type="Pfam" id="PF03564">
    <property type="entry name" value="DUF1759"/>
    <property type="match status" value="1"/>
</dbReference>
<name>A0A5N4AKR3_PHOPY</name>
<dbReference type="GO" id="GO:0071897">
    <property type="term" value="P:DNA biosynthetic process"/>
    <property type="evidence" value="ECO:0007669"/>
    <property type="project" value="UniProtKB-ARBA"/>
</dbReference>
<dbReference type="EMBL" id="VVIM01000006">
    <property type="protein sequence ID" value="KAB0797907.1"/>
    <property type="molecule type" value="Genomic_DNA"/>
</dbReference>
<dbReference type="InterPro" id="IPR021109">
    <property type="entry name" value="Peptidase_aspartic_dom_sf"/>
</dbReference>
<dbReference type="InterPro" id="IPR043502">
    <property type="entry name" value="DNA/RNA_pol_sf"/>
</dbReference>
<evidence type="ECO:0000256" key="1">
    <source>
        <dbReference type="SAM" id="Coils"/>
    </source>
</evidence>
<proteinExistence type="predicted"/>
<dbReference type="EMBL" id="VVIM01000006">
    <property type="protein sequence ID" value="KAB0798122.1"/>
    <property type="molecule type" value="Genomic_DNA"/>
</dbReference>
<dbReference type="Gene3D" id="2.40.70.10">
    <property type="entry name" value="Acid Proteases"/>
    <property type="match status" value="1"/>
</dbReference>
<dbReference type="CDD" id="cd00303">
    <property type="entry name" value="retropepsin_like"/>
    <property type="match status" value="1"/>
</dbReference>
<dbReference type="PANTHER" id="PTHR47331:SF1">
    <property type="entry name" value="GAG-LIKE PROTEIN"/>
    <property type="match status" value="1"/>
</dbReference>
<dbReference type="InterPro" id="IPR005312">
    <property type="entry name" value="DUF1759"/>
</dbReference>
<dbReference type="AlphaFoldDB" id="A0A5N4AKR3"/>
<protein>
    <submittedName>
        <fullName evidence="2">Uncharacterized protein</fullName>
    </submittedName>
</protein>
<reference evidence="2 4" key="1">
    <citation type="journal article" date="2018" name="Elife">
        <title>Firefly genomes illuminate parallel origins of bioluminescence in beetles.</title>
        <authorList>
            <person name="Fallon T.R."/>
            <person name="Lower S.E."/>
            <person name="Chang C.H."/>
            <person name="Bessho-Uehara M."/>
            <person name="Martin G.J."/>
            <person name="Bewick A.J."/>
            <person name="Behringer M."/>
            <person name="Debat H.J."/>
            <person name="Wong I."/>
            <person name="Day J.C."/>
            <person name="Suvorov A."/>
            <person name="Silva C.J."/>
            <person name="Stanger-Hall K.F."/>
            <person name="Hall D.W."/>
            <person name="Schmitz R.J."/>
            <person name="Nelson D.R."/>
            <person name="Lewis S.M."/>
            <person name="Shigenobu S."/>
            <person name="Bybee S.M."/>
            <person name="Larracuente A.M."/>
            <person name="Oba Y."/>
            <person name="Weng J.K."/>
        </authorList>
    </citation>
    <scope>NUCLEOTIDE SEQUENCE [LARGE SCALE GENOMIC DNA]</scope>
    <source>
        <strain evidence="2">1611_PpyrPB1</strain>
        <tissue evidence="2">Whole body</tissue>
    </source>
</reference>
<reference evidence="2" key="2">
    <citation type="submission" date="2019-08" db="EMBL/GenBank/DDBJ databases">
        <authorList>
            <consortium name="Photinus pyralis genome working group"/>
            <person name="Fallon T.R."/>
            <person name="Sander Lower S.E."/>
            <person name="Weng J.-K."/>
        </authorList>
    </citation>
    <scope>NUCLEOTIDE SEQUENCE</scope>
    <source>
        <strain evidence="2">1611_PpyrPB1</strain>
        <tissue evidence="2">Whole body</tissue>
    </source>
</reference>